<keyword evidence="1" id="KW-0132">Cell division</keyword>
<reference evidence="5" key="1">
    <citation type="submission" date="2020-06" db="EMBL/GenBank/DDBJ databases">
        <authorList>
            <person name="Li T."/>
            <person name="Hu X."/>
            <person name="Zhang T."/>
            <person name="Song X."/>
            <person name="Zhang H."/>
            <person name="Dai N."/>
            <person name="Sheng W."/>
            <person name="Hou X."/>
            <person name="Wei L."/>
        </authorList>
    </citation>
    <scope>NUCLEOTIDE SEQUENCE</scope>
    <source>
        <strain evidence="5">KEN1</strain>
        <tissue evidence="5">Leaf</tissue>
    </source>
</reference>
<feature type="domain" description="Cyclin N-terminal" evidence="4">
    <location>
        <begin position="73"/>
        <end position="152"/>
    </location>
</feature>
<dbReference type="EMBL" id="JACGWN010000011">
    <property type="protein sequence ID" value="KAL0422600.1"/>
    <property type="molecule type" value="Genomic_DNA"/>
</dbReference>
<keyword evidence="2" id="KW-0195">Cyclin</keyword>
<organism evidence="5">
    <name type="scientific">Sesamum latifolium</name>
    <dbReference type="NCBI Taxonomy" id="2727402"/>
    <lineage>
        <taxon>Eukaryota</taxon>
        <taxon>Viridiplantae</taxon>
        <taxon>Streptophyta</taxon>
        <taxon>Embryophyta</taxon>
        <taxon>Tracheophyta</taxon>
        <taxon>Spermatophyta</taxon>
        <taxon>Magnoliopsida</taxon>
        <taxon>eudicotyledons</taxon>
        <taxon>Gunneridae</taxon>
        <taxon>Pentapetalae</taxon>
        <taxon>asterids</taxon>
        <taxon>lamiids</taxon>
        <taxon>Lamiales</taxon>
        <taxon>Pedaliaceae</taxon>
        <taxon>Sesamum</taxon>
    </lineage>
</organism>
<comment type="caution">
    <text evidence="5">The sequence shown here is derived from an EMBL/GenBank/DDBJ whole genome shotgun (WGS) entry which is preliminary data.</text>
</comment>
<evidence type="ECO:0000259" key="4">
    <source>
        <dbReference type="Pfam" id="PF00134"/>
    </source>
</evidence>
<dbReference type="InterPro" id="IPR006671">
    <property type="entry name" value="Cyclin_N"/>
</dbReference>
<reference evidence="5" key="2">
    <citation type="journal article" date="2024" name="Plant">
        <title>Genomic evolution and insights into agronomic trait innovations of Sesamum species.</title>
        <authorList>
            <person name="Miao H."/>
            <person name="Wang L."/>
            <person name="Qu L."/>
            <person name="Liu H."/>
            <person name="Sun Y."/>
            <person name="Le M."/>
            <person name="Wang Q."/>
            <person name="Wei S."/>
            <person name="Zheng Y."/>
            <person name="Lin W."/>
            <person name="Duan Y."/>
            <person name="Cao H."/>
            <person name="Xiong S."/>
            <person name="Wang X."/>
            <person name="Wei L."/>
            <person name="Li C."/>
            <person name="Ma Q."/>
            <person name="Ju M."/>
            <person name="Zhao R."/>
            <person name="Li G."/>
            <person name="Mu C."/>
            <person name="Tian Q."/>
            <person name="Mei H."/>
            <person name="Zhang T."/>
            <person name="Gao T."/>
            <person name="Zhang H."/>
        </authorList>
    </citation>
    <scope>NUCLEOTIDE SEQUENCE</scope>
    <source>
        <strain evidence="5">KEN1</strain>
    </source>
</reference>
<evidence type="ECO:0000256" key="3">
    <source>
        <dbReference type="ARBA" id="ARBA00023306"/>
    </source>
</evidence>
<dbReference type="Pfam" id="PF00134">
    <property type="entry name" value="Cyclin_N"/>
    <property type="match status" value="1"/>
</dbReference>
<protein>
    <submittedName>
        <fullName evidence="5">Cyclin-D3-1</fullName>
    </submittedName>
</protein>
<keyword evidence="3" id="KW-0131">Cell cycle</keyword>
<dbReference type="InterPro" id="IPR036915">
    <property type="entry name" value="Cyclin-like_sf"/>
</dbReference>
<dbReference type="Gene3D" id="1.10.472.10">
    <property type="entry name" value="Cyclin-like"/>
    <property type="match status" value="1"/>
</dbReference>
<evidence type="ECO:0000256" key="1">
    <source>
        <dbReference type="ARBA" id="ARBA00022618"/>
    </source>
</evidence>
<gene>
    <name evidence="5" type="ORF">Slati_3282900</name>
</gene>
<evidence type="ECO:0000256" key="2">
    <source>
        <dbReference type="ARBA" id="ARBA00023127"/>
    </source>
</evidence>
<sequence length="155" mass="17915">MAVHQNSHKSLFDDHVLYCEEEKWGDVEDDEEESGGVVTFNHHHDRNPSLFPLLLLEQDLFWDDEELHSLFCKEKQTTCLKPNNLKETSFSFSLSQSRKEAVDWILKINAHYGFSALTAILAVNYLDRFLSSLSFQKDKPWMMQLAAVTCLLSSC</sequence>
<dbReference type="PROSITE" id="PS00292">
    <property type="entry name" value="CYCLINS"/>
    <property type="match status" value="1"/>
</dbReference>
<dbReference type="AlphaFoldDB" id="A0AAW2V052"/>
<name>A0AAW2V052_9LAMI</name>
<dbReference type="SUPFAM" id="SSF47954">
    <property type="entry name" value="Cyclin-like"/>
    <property type="match status" value="1"/>
</dbReference>
<evidence type="ECO:0000313" key="5">
    <source>
        <dbReference type="EMBL" id="KAL0422600.1"/>
    </source>
</evidence>
<dbReference type="InterPro" id="IPR048258">
    <property type="entry name" value="Cyclins_cyclin-box"/>
</dbReference>
<proteinExistence type="predicted"/>
<accession>A0AAW2V052</accession>
<dbReference type="GO" id="GO:0051301">
    <property type="term" value="P:cell division"/>
    <property type="evidence" value="ECO:0007669"/>
    <property type="project" value="UniProtKB-KW"/>
</dbReference>